<dbReference type="Gene3D" id="3.30.70.1090">
    <property type="entry name" value="Dimeric alpha+beta barrel"/>
    <property type="match status" value="2"/>
</dbReference>
<reference evidence="1 2" key="1">
    <citation type="submission" date="2016-07" db="EMBL/GenBank/DDBJ databases">
        <title>Enhancement of antibiotic productionsby engineered nitrateutilization in actinobacteria.</title>
        <authorList>
            <person name="Meng S.C."/>
        </authorList>
    </citation>
    <scope>NUCLEOTIDE SEQUENCE [LARGE SCALE GENOMIC DNA]</scope>
    <source>
        <strain evidence="1 2">NRRL 2936</strain>
    </source>
</reference>
<dbReference type="STRING" id="1915.SLINC_6896"/>
<dbReference type="Pfam" id="PF04673">
    <property type="entry name" value="Cyclase_polyket"/>
    <property type="match status" value="2"/>
</dbReference>
<dbReference type="EMBL" id="CP016438">
    <property type="protein sequence ID" value="ANS69120.1"/>
    <property type="molecule type" value="Genomic_DNA"/>
</dbReference>
<sequence length="198" mass="22392">MQTAVALGRSEPDGIAHIRDSYAAFDATRGARSAGLLRRQLFGYHDLLVHIRDFDGEAPGPDLESPLDAEATLFYQWDGRPAAAGEVLHSTVIVNRMDPAVIPEVSALFAELDATDFPHRMGTRRRRLFSLDGVYFHLQDFAETDGYRLIDRAWKEADPRFIKICRELEPLVSVYDPATWRSTADQVATRLYRWETPA</sequence>
<dbReference type="KEGG" id="sls:SLINC_6896"/>
<evidence type="ECO:0000313" key="2">
    <source>
        <dbReference type="Proteomes" id="UP000092598"/>
    </source>
</evidence>
<evidence type="ECO:0000313" key="1">
    <source>
        <dbReference type="EMBL" id="ANS69120.1"/>
    </source>
</evidence>
<dbReference type="AlphaFoldDB" id="A0A1B1MKJ2"/>
<dbReference type="InterPro" id="IPR011008">
    <property type="entry name" value="Dimeric_a/b-barrel"/>
</dbReference>
<accession>A0A1B1MKJ2</accession>
<gene>
    <name evidence="1" type="ORF">SLINC_6896</name>
</gene>
<name>A0A1B1MKJ2_STRLN</name>
<dbReference type="RefSeq" id="WP_310736497.1">
    <property type="nucleotide sequence ID" value="NZ_CP016438.1"/>
</dbReference>
<dbReference type="InterPro" id="IPR038474">
    <property type="entry name" value="Polyketide_synth_cyclase_sf"/>
</dbReference>
<proteinExistence type="predicted"/>
<dbReference type="Proteomes" id="UP000092598">
    <property type="component" value="Chromosome"/>
</dbReference>
<keyword evidence="2" id="KW-1185">Reference proteome</keyword>
<dbReference type="GO" id="GO:0030639">
    <property type="term" value="P:polyketide biosynthetic process"/>
    <property type="evidence" value="ECO:0007669"/>
    <property type="project" value="InterPro"/>
</dbReference>
<protein>
    <submittedName>
        <fullName evidence="1">Jadomycin polyketide synthase cyclase</fullName>
    </submittedName>
</protein>
<dbReference type="InterPro" id="IPR006765">
    <property type="entry name" value="Polyketide_synth_cyclase"/>
</dbReference>
<dbReference type="SUPFAM" id="SSF54909">
    <property type="entry name" value="Dimeric alpha+beta barrel"/>
    <property type="match status" value="2"/>
</dbReference>
<organism evidence="1 2">
    <name type="scientific">Streptomyces lincolnensis</name>
    <dbReference type="NCBI Taxonomy" id="1915"/>
    <lineage>
        <taxon>Bacteria</taxon>
        <taxon>Bacillati</taxon>
        <taxon>Actinomycetota</taxon>
        <taxon>Actinomycetes</taxon>
        <taxon>Kitasatosporales</taxon>
        <taxon>Streptomycetaceae</taxon>
        <taxon>Streptomyces</taxon>
    </lineage>
</organism>